<dbReference type="Gene3D" id="2.60.200.20">
    <property type="match status" value="1"/>
</dbReference>
<protein>
    <recommendedName>
        <fullName evidence="2">FHA domain-containing protein</fullName>
    </recommendedName>
</protein>
<evidence type="ECO:0000313" key="4">
    <source>
        <dbReference type="Proteomes" id="UP000228996"/>
    </source>
</evidence>
<dbReference type="CDD" id="cd00060">
    <property type="entry name" value="FHA"/>
    <property type="match status" value="1"/>
</dbReference>
<name>A0A2M6XD89_9BACT</name>
<feature type="compositionally biased region" description="Basic and acidic residues" evidence="1">
    <location>
        <begin position="81"/>
        <end position="106"/>
    </location>
</feature>
<organism evidence="3 4">
    <name type="scientific">Candidatus Shapirobacteria bacterium CG08_land_8_20_14_0_20_39_18</name>
    <dbReference type="NCBI Taxonomy" id="1974883"/>
    <lineage>
        <taxon>Bacteria</taxon>
        <taxon>Candidatus Shapironibacteriota</taxon>
    </lineage>
</organism>
<sequence length="106" mass="12319">MIKADPKTFNPDFPQTGYKGLWDSQEVSFGRYYPYRFEYSSSVSREHLKIKVENDQITITDLNSSNGSTVTVRENNSVQRQDTRAVYAERTRDSEPEDIFERAGKK</sequence>
<comment type="caution">
    <text evidence="3">The sequence shown here is derived from an EMBL/GenBank/DDBJ whole genome shotgun (WGS) entry which is preliminary data.</text>
</comment>
<accession>A0A2M6XD89</accession>
<evidence type="ECO:0000313" key="3">
    <source>
        <dbReference type="EMBL" id="PIU03638.1"/>
    </source>
</evidence>
<dbReference type="EMBL" id="PEYO01000013">
    <property type="protein sequence ID" value="PIU03638.1"/>
    <property type="molecule type" value="Genomic_DNA"/>
</dbReference>
<gene>
    <name evidence="3" type="ORF">COT44_02320</name>
</gene>
<dbReference type="Proteomes" id="UP000228996">
    <property type="component" value="Unassembled WGS sequence"/>
</dbReference>
<feature type="region of interest" description="Disordered" evidence="1">
    <location>
        <begin position="67"/>
        <end position="106"/>
    </location>
</feature>
<dbReference type="PROSITE" id="PS50006">
    <property type="entry name" value="FHA_DOMAIN"/>
    <property type="match status" value="1"/>
</dbReference>
<dbReference type="InterPro" id="IPR000253">
    <property type="entry name" value="FHA_dom"/>
</dbReference>
<feature type="domain" description="FHA" evidence="2">
    <location>
        <begin position="40"/>
        <end position="75"/>
    </location>
</feature>
<dbReference type="SUPFAM" id="SSF49879">
    <property type="entry name" value="SMAD/FHA domain"/>
    <property type="match status" value="1"/>
</dbReference>
<reference evidence="4" key="1">
    <citation type="submission" date="2017-09" db="EMBL/GenBank/DDBJ databases">
        <title>Depth-based differentiation of microbial function through sediment-hosted aquifers and enrichment of novel symbionts in the deep terrestrial subsurface.</title>
        <authorList>
            <person name="Probst A.J."/>
            <person name="Ladd B."/>
            <person name="Jarett J.K."/>
            <person name="Geller-Mcgrath D.E."/>
            <person name="Sieber C.M.K."/>
            <person name="Emerson J.B."/>
            <person name="Anantharaman K."/>
            <person name="Thomas B.C."/>
            <person name="Malmstrom R."/>
            <person name="Stieglmeier M."/>
            <person name="Klingl A."/>
            <person name="Woyke T."/>
            <person name="Ryan C.M."/>
            <person name="Banfield J.F."/>
        </authorList>
    </citation>
    <scope>NUCLEOTIDE SEQUENCE [LARGE SCALE GENOMIC DNA]</scope>
</reference>
<dbReference type="InterPro" id="IPR008984">
    <property type="entry name" value="SMAD_FHA_dom_sf"/>
</dbReference>
<dbReference type="Pfam" id="PF00498">
    <property type="entry name" value="FHA"/>
    <property type="match status" value="1"/>
</dbReference>
<dbReference type="AlphaFoldDB" id="A0A2M6XD89"/>
<evidence type="ECO:0000256" key="1">
    <source>
        <dbReference type="SAM" id="MobiDB-lite"/>
    </source>
</evidence>
<evidence type="ECO:0000259" key="2">
    <source>
        <dbReference type="PROSITE" id="PS50006"/>
    </source>
</evidence>
<feature type="compositionally biased region" description="Polar residues" evidence="1">
    <location>
        <begin position="67"/>
        <end position="80"/>
    </location>
</feature>
<proteinExistence type="predicted"/>